<reference evidence="3" key="1">
    <citation type="journal article" date="2019" name="Int. J. Syst. Evol. Microbiol.">
        <title>The Global Catalogue of Microorganisms (GCM) 10K type strain sequencing project: providing services to taxonomists for standard genome sequencing and annotation.</title>
        <authorList>
            <consortium name="The Broad Institute Genomics Platform"/>
            <consortium name="The Broad Institute Genome Sequencing Center for Infectious Disease"/>
            <person name="Wu L."/>
            <person name="Ma J."/>
        </authorList>
    </citation>
    <scope>NUCLEOTIDE SEQUENCE [LARGE SCALE GENOMIC DNA]</scope>
    <source>
        <strain evidence="3">KCTC 52042</strain>
    </source>
</reference>
<keyword evidence="3" id="KW-1185">Reference proteome</keyword>
<dbReference type="EMBL" id="JBHULI010000024">
    <property type="protein sequence ID" value="MFD2532584.1"/>
    <property type="molecule type" value="Genomic_DNA"/>
</dbReference>
<evidence type="ECO:0000313" key="2">
    <source>
        <dbReference type="EMBL" id="MFD2532584.1"/>
    </source>
</evidence>
<organism evidence="2 3">
    <name type="scientific">Gracilimonas halophila</name>
    <dbReference type="NCBI Taxonomy" id="1834464"/>
    <lineage>
        <taxon>Bacteria</taxon>
        <taxon>Pseudomonadati</taxon>
        <taxon>Balneolota</taxon>
        <taxon>Balneolia</taxon>
        <taxon>Balneolales</taxon>
        <taxon>Balneolaceae</taxon>
        <taxon>Gracilimonas</taxon>
    </lineage>
</organism>
<name>A0ABW5JK96_9BACT</name>
<proteinExistence type="predicted"/>
<evidence type="ECO:0000313" key="3">
    <source>
        <dbReference type="Proteomes" id="UP001597460"/>
    </source>
</evidence>
<protein>
    <submittedName>
        <fullName evidence="2">Nuclear transport factor 2 family protein</fullName>
    </submittedName>
</protein>
<dbReference type="Pfam" id="PF12893">
    <property type="entry name" value="Lumazine_bd_2"/>
    <property type="match status" value="1"/>
</dbReference>
<dbReference type="RefSeq" id="WP_390301247.1">
    <property type="nucleotide sequence ID" value="NZ_JBHULI010000024.1"/>
</dbReference>
<keyword evidence="1" id="KW-0732">Signal</keyword>
<feature type="signal peptide" evidence="1">
    <location>
        <begin position="1"/>
        <end position="21"/>
    </location>
</feature>
<dbReference type="Gene3D" id="3.10.450.50">
    <property type="match status" value="1"/>
</dbReference>
<feature type="chain" id="PRO_5047227278" evidence="1">
    <location>
        <begin position="22"/>
        <end position="154"/>
    </location>
</feature>
<comment type="caution">
    <text evidence="2">The sequence shown here is derived from an EMBL/GenBank/DDBJ whole genome shotgun (WGS) entry which is preliminary data.</text>
</comment>
<gene>
    <name evidence="2" type="ORF">ACFSVN_09030</name>
</gene>
<dbReference type="InterPro" id="IPR039437">
    <property type="entry name" value="FrzH/put_lumazine-bd"/>
</dbReference>
<accession>A0ABW5JK96</accession>
<sequence length="154" mass="17066">MKSILFATTIFVMTLSATTHAQNSPKKEVQTTIEVLFEGMLEADGQKVADSFTSDAIMQTIVKNEQGEVSIRSGDLQAFVNSIGSAEPGRLNEKIGGYEIKVDGELASAWTPYEFYVGEDFSHCGVNSFQLMKTSDGWKIFHIVDTRRRDNCVD</sequence>
<dbReference type="InterPro" id="IPR032710">
    <property type="entry name" value="NTF2-like_dom_sf"/>
</dbReference>
<dbReference type="SUPFAM" id="SSF54427">
    <property type="entry name" value="NTF2-like"/>
    <property type="match status" value="1"/>
</dbReference>
<dbReference type="Proteomes" id="UP001597460">
    <property type="component" value="Unassembled WGS sequence"/>
</dbReference>
<evidence type="ECO:0000256" key="1">
    <source>
        <dbReference type="SAM" id="SignalP"/>
    </source>
</evidence>